<keyword evidence="7" id="KW-0862">Zinc</keyword>
<evidence type="ECO:0000256" key="9">
    <source>
        <dbReference type="ARBA" id="ARBA00023163"/>
    </source>
</evidence>
<dbReference type="InterPro" id="IPR012170">
    <property type="entry name" value="TFIIH_SSL1/p44"/>
</dbReference>
<dbReference type="AlphaFoldDB" id="A0A7R9A2T6"/>
<dbReference type="InterPro" id="IPR046349">
    <property type="entry name" value="C1-like_sf"/>
</dbReference>
<dbReference type="SMART" id="SM00327">
    <property type="entry name" value="VWA"/>
    <property type="match status" value="1"/>
</dbReference>
<dbReference type="Pfam" id="PF07975">
    <property type="entry name" value="C1_4"/>
    <property type="match status" value="1"/>
</dbReference>
<dbReference type="FunFam" id="3.40.50.410:FF:000015">
    <property type="entry name" value="General transcription factor IIH subunit 2"/>
    <property type="match status" value="1"/>
</dbReference>
<dbReference type="InterPro" id="IPR000781">
    <property type="entry name" value="ERH"/>
</dbReference>
<feature type="non-terminal residue" evidence="13">
    <location>
        <position position="1"/>
    </location>
</feature>
<reference evidence="13" key="1">
    <citation type="submission" date="2020-11" db="EMBL/GenBank/DDBJ databases">
        <authorList>
            <person name="Tran Van P."/>
        </authorList>
    </citation>
    <scope>NUCLEOTIDE SEQUENCE</scope>
</reference>
<protein>
    <recommendedName>
        <fullName evidence="12">VWFA domain-containing protein</fullName>
    </recommendedName>
</protein>
<evidence type="ECO:0000313" key="14">
    <source>
        <dbReference type="Proteomes" id="UP000677054"/>
    </source>
</evidence>
<proteinExistence type="inferred from homology"/>
<keyword evidence="11" id="KW-0539">Nucleus</keyword>
<evidence type="ECO:0000256" key="11">
    <source>
        <dbReference type="ARBA" id="ARBA00023242"/>
    </source>
</evidence>
<feature type="non-terminal residue" evidence="13">
    <location>
        <position position="487"/>
    </location>
</feature>
<evidence type="ECO:0000256" key="1">
    <source>
        <dbReference type="ARBA" id="ARBA00004123"/>
    </source>
</evidence>
<dbReference type="InterPro" id="IPR013087">
    <property type="entry name" value="Znf_C2H2_type"/>
</dbReference>
<dbReference type="PROSITE" id="PS00028">
    <property type="entry name" value="ZINC_FINGER_C2H2_1"/>
    <property type="match status" value="1"/>
</dbReference>
<dbReference type="PANTHER" id="PTHR12695">
    <property type="entry name" value="GENERAL TRANSCRIPTION FACTOR IIH SUBUNIT 2"/>
    <property type="match status" value="1"/>
</dbReference>
<comment type="similarity">
    <text evidence="3">Belongs to the E(R) family.</text>
</comment>
<dbReference type="InterPro" id="IPR002035">
    <property type="entry name" value="VWF_A"/>
</dbReference>
<dbReference type="PROSITE" id="PS50234">
    <property type="entry name" value="VWFA"/>
    <property type="match status" value="1"/>
</dbReference>
<organism evidence="13">
    <name type="scientific">Darwinula stevensoni</name>
    <dbReference type="NCBI Taxonomy" id="69355"/>
    <lineage>
        <taxon>Eukaryota</taxon>
        <taxon>Metazoa</taxon>
        <taxon>Ecdysozoa</taxon>
        <taxon>Arthropoda</taxon>
        <taxon>Crustacea</taxon>
        <taxon>Oligostraca</taxon>
        <taxon>Ostracoda</taxon>
        <taxon>Podocopa</taxon>
        <taxon>Podocopida</taxon>
        <taxon>Darwinulocopina</taxon>
        <taxon>Darwinuloidea</taxon>
        <taxon>Darwinulidae</taxon>
        <taxon>Darwinula</taxon>
    </lineage>
</organism>
<comment type="subcellular location">
    <subcellularLocation>
        <location evidence="1">Nucleus</location>
    </subcellularLocation>
</comment>
<dbReference type="GO" id="GO:0000439">
    <property type="term" value="C:transcription factor TFIIH core complex"/>
    <property type="evidence" value="ECO:0007669"/>
    <property type="project" value="InterPro"/>
</dbReference>
<dbReference type="Gene3D" id="3.30.40.10">
    <property type="entry name" value="Zinc/RING finger domain, C3HC4 (zinc finger)"/>
    <property type="match status" value="1"/>
</dbReference>
<dbReference type="GO" id="GO:0005675">
    <property type="term" value="C:transcription factor TFIIH holo complex"/>
    <property type="evidence" value="ECO:0007669"/>
    <property type="project" value="TreeGrafter"/>
</dbReference>
<comment type="similarity">
    <text evidence="2">Belongs to the GTF2H2 family.</text>
</comment>
<keyword evidence="4" id="KW-0479">Metal-binding</keyword>
<dbReference type="SUPFAM" id="SSF57889">
    <property type="entry name" value="Cysteine-rich domain"/>
    <property type="match status" value="1"/>
</dbReference>
<evidence type="ECO:0000313" key="13">
    <source>
        <dbReference type="EMBL" id="CAD7241163.1"/>
    </source>
</evidence>
<dbReference type="SMART" id="SM01047">
    <property type="entry name" value="C1_4"/>
    <property type="match status" value="1"/>
</dbReference>
<name>A0A7R9A2T6_9CRUS</name>
<dbReference type="EMBL" id="LR899622">
    <property type="protein sequence ID" value="CAD7241163.1"/>
    <property type="molecule type" value="Genomic_DNA"/>
</dbReference>
<dbReference type="GO" id="GO:0006357">
    <property type="term" value="P:regulation of transcription by RNA polymerase II"/>
    <property type="evidence" value="ECO:0007669"/>
    <property type="project" value="TreeGrafter"/>
</dbReference>
<dbReference type="SUPFAM" id="SSF53300">
    <property type="entry name" value="vWA-like"/>
    <property type="match status" value="1"/>
</dbReference>
<accession>A0A7R9A2T6</accession>
<dbReference type="InterPro" id="IPR035912">
    <property type="entry name" value="EHR_sf"/>
</dbReference>
<evidence type="ECO:0000256" key="6">
    <source>
        <dbReference type="ARBA" id="ARBA00022771"/>
    </source>
</evidence>
<keyword evidence="9" id="KW-0804">Transcription</keyword>
<evidence type="ECO:0000259" key="12">
    <source>
        <dbReference type="PROSITE" id="PS50234"/>
    </source>
</evidence>
<dbReference type="InterPro" id="IPR004595">
    <property type="entry name" value="TFIIH_C1-like_dom"/>
</dbReference>
<dbReference type="Pfam" id="PF01133">
    <property type="entry name" value="ER"/>
    <property type="match status" value="1"/>
</dbReference>
<sequence>VLPHTILLVEKCIGGQKRTWSHYSNVHSAIEGVIKIYEDHLKWMNRESPRISYDLSQLFNYLDELPDLCCLVYQDHTNTYAPFDRAWIKERIYVKKSVSIHIMANEGEDKEYRWESGYEKTWEAIQEDVEGLIETSVMDIIQRARRKRMLDRQGNIRLGMMRHLYLILDLSETMNDPDLKPSRLLCSLKILESFLEEYFDQNPISQLGIITMKNKRAEILSQLAGNPRKHLQELTKLSTTICSGEPSLQNALELAAQSLQHMPSHASREILIIFGSLTTCDPGDLKKTIQTLKSYNIRVSIVGLAAEVRICRTLCKETGGEYSVIVDDVHLRTLILNHVIPPPAAGSMDSSLIRMGFPHEASTSEQHLALCMCHLEAKDPTVGLSNPGYLCPQCSSKYCHIPVECRVCGLTLVSAPHLARSYHHLFPLPAFEEVSSVSLPPNSPCTGCNKVLTDKALYRCPKCTQYFCFECDLFLHDVLHSCPGCTS</sequence>
<keyword evidence="14" id="KW-1185">Reference proteome</keyword>
<dbReference type="InterPro" id="IPR007198">
    <property type="entry name" value="Ssl1-like"/>
</dbReference>
<keyword evidence="8" id="KW-0805">Transcription regulation</keyword>
<dbReference type="GO" id="GO:0008270">
    <property type="term" value="F:zinc ion binding"/>
    <property type="evidence" value="ECO:0007669"/>
    <property type="project" value="UniProtKB-KW"/>
</dbReference>
<keyword evidence="5" id="KW-0227">DNA damage</keyword>
<evidence type="ECO:0000256" key="2">
    <source>
        <dbReference type="ARBA" id="ARBA00006092"/>
    </source>
</evidence>
<dbReference type="Proteomes" id="UP000677054">
    <property type="component" value="Unassembled WGS sequence"/>
</dbReference>
<evidence type="ECO:0000256" key="5">
    <source>
        <dbReference type="ARBA" id="ARBA00022763"/>
    </source>
</evidence>
<keyword evidence="6" id="KW-0863">Zinc-finger</keyword>
<evidence type="ECO:0000256" key="8">
    <source>
        <dbReference type="ARBA" id="ARBA00023015"/>
    </source>
</evidence>
<evidence type="ECO:0000256" key="7">
    <source>
        <dbReference type="ARBA" id="ARBA00022833"/>
    </source>
</evidence>
<feature type="domain" description="VWFA" evidence="12">
    <location>
        <begin position="163"/>
        <end position="339"/>
    </location>
</feature>
<dbReference type="PANTHER" id="PTHR12695:SF2">
    <property type="entry name" value="GENERAL TRANSCRIPTION FACTOR IIH SUBUNIT 2-RELATED"/>
    <property type="match status" value="1"/>
</dbReference>
<dbReference type="InterPro" id="IPR013083">
    <property type="entry name" value="Znf_RING/FYVE/PHD"/>
</dbReference>
<dbReference type="EMBL" id="CAJPEV010000105">
    <property type="protein sequence ID" value="CAG0880625.1"/>
    <property type="molecule type" value="Genomic_DNA"/>
</dbReference>
<dbReference type="NCBIfam" id="TIGR00622">
    <property type="entry name" value="ssl1"/>
    <property type="match status" value="1"/>
</dbReference>
<keyword evidence="10" id="KW-0234">DNA repair</keyword>
<dbReference type="Gene3D" id="3.40.50.410">
    <property type="entry name" value="von Willebrand factor, type A domain"/>
    <property type="match status" value="1"/>
</dbReference>
<evidence type="ECO:0000256" key="3">
    <source>
        <dbReference type="ARBA" id="ARBA00007491"/>
    </source>
</evidence>
<dbReference type="CDD" id="cd01453">
    <property type="entry name" value="vWA_transcription_factor_IIH_type"/>
    <property type="match status" value="1"/>
</dbReference>
<dbReference type="GO" id="GO:0006351">
    <property type="term" value="P:DNA-templated transcription"/>
    <property type="evidence" value="ECO:0007669"/>
    <property type="project" value="InterPro"/>
</dbReference>
<dbReference type="Gene3D" id="3.30.2260.10">
    <property type="entry name" value="Enhancer of rudimentary"/>
    <property type="match status" value="1"/>
</dbReference>
<dbReference type="SUPFAM" id="SSF143875">
    <property type="entry name" value="ERH-like"/>
    <property type="match status" value="1"/>
</dbReference>
<dbReference type="OrthoDB" id="284275at2759"/>
<dbReference type="GO" id="GO:0006289">
    <property type="term" value="P:nucleotide-excision repair"/>
    <property type="evidence" value="ECO:0007669"/>
    <property type="project" value="InterPro"/>
</dbReference>
<dbReference type="Pfam" id="PF04056">
    <property type="entry name" value="Ssl1"/>
    <property type="match status" value="1"/>
</dbReference>
<evidence type="ECO:0000256" key="4">
    <source>
        <dbReference type="ARBA" id="ARBA00022723"/>
    </source>
</evidence>
<dbReference type="InterPro" id="IPR036465">
    <property type="entry name" value="vWFA_dom_sf"/>
</dbReference>
<gene>
    <name evidence="13" type="ORF">DSTB1V02_LOCUS1163</name>
</gene>
<evidence type="ECO:0000256" key="10">
    <source>
        <dbReference type="ARBA" id="ARBA00023204"/>
    </source>
</evidence>